<keyword evidence="2 8" id="KW-0732">Signal</keyword>
<feature type="chain" id="PRO_5040176167" description="Peptidase A1 domain-containing protein" evidence="8">
    <location>
        <begin position="19"/>
        <end position="855"/>
    </location>
</feature>
<evidence type="ECO:0000256" key="4">
    <source>
        <dbReference type="ARBA" id="ARBA00023157"/>
    </source>
</evidence>
<dbReference type="InterPro" id="IPR021109">
    <property type="entry name" value="Peptidase_aspartic_dom_sf"/>
</dbReference>
<evidence type="ECO:0000256" key="2">
    <source>
        <dbReference type="ARBA" id="ARBA00022729"/>
    </source>
</evidence>
<protein>
    <recommendedName>
        <fullName evidence="9">Peptidase A1 domain-containing protein</fullName>
    </recommendedName>
</protein>
<keyword evidence="3 6" id="KW-0064">Aspartyl protease</keyword>
<evidence type="ECO:0000256" key="6">
    <source>
        <dbReference type="RuleBase" id="RU000454"/>
    </source>
</evidence>
<dbReference type="GO" id="GO:0005576">
    <property type="term" value="C:extracellular region"/>
    <property type="evidence" value="ECO:0007669"/>
    <property type="project" value="UniProtKB-ARBA"/>
</dbReference>
<keyword evidence="6" id="KW-0645">Protease</keyword>
<dbReference type="EMBL" id="CAKXYY010000001">
    <property type="protein sequence ID" value="CAH2350197.1"/>
    <property type="molecule type" value="Genomic_DNA"/>
</dbReference>
<proteinExistence type="inferred from homology"/>
<dbReference type="PROSITE" id="PS00141">
    <property type="entry name" value="ASP_PROTEASE"/>
    <property type="match status" value="2"/>
</dbReference>
<evidence type="ECO:0000256" key="3">
    <source>
        <dbReference type="ARBA" id="ARBA00022750"/>
    </source>
</evidence>
<feature type="domain" description="Peptidase A1" evidence="9">
    <location>
        <begin position="73"/>
        <end position="403"/>
    </location>
</feature>
<dbReference type="InterPro" id="IPR001461">
    <property type="entry name" value="Aspartic_peptidase_A1"/>
</dbReference>
<feature type="region of interest" description="Disordered" evidence="7">
    <location>
        <begin position="602"/>
        <end position="626"/>
    </location>
</feature>
<gene>
    <name evidence="10" type="ORF">CLIB1423_01S04698</name>
</gene>
<comment type="similarity">
    <text evidence="1 6">Belongs to the peptidase A1 family.</text>
</comment>
<evidence type="ECO:0000256" key="8">
    <source>
        <dbReference type="SAM" id="SignalP"/>
    </source>
</evidence>
<sequence length="855" mass="88007">MYFTRSVNLLLATALVAAQDGFLKMGFDVLKGDSLPSALQDYARSHHHKHGHHHRRDGSEFLSLELANADNFYVAKVSVGTPGQEISVVLDTGSSDLWITASSNPKCIANGGTIDCEEFGSFDYTESSTFKNAGTALDITYIDGTNSKGYWASDSVAFGTSSTIPNVTFGVANVTDSSAGVCGLSFPILQRNPTQYDNLPILLKKQGVIQSESFSLYLTSETATTGNILFGAYDNAKFEGTLEEIPIPQVATSKGAMVYAYLWIPLDSVSLKIGNTTTSSTTSVSSTISSIASSSTSSSVVTSSTAPSSTLSSNVEPSSSSTLSSSTFSSTSSLSSTSTASSIAEISSVVSTSSSLISSSGPSSSSSSAPISSSVTSSTVTSSSAASSSAASSSAASSSAASSSAASSSAASSSAASSSAASSSIASSSAASSSAASSSAASSISSSSSSVLTSSSTIPSSTSSISSATPTSTTSSSTAPSSSSVITSPSATPSSSTKQPSSSTQASSSSLKASSNEVQSSSTKPTSSSSPLSSSSPSTSSSKPSSTVQSSSSSKPSSSIPSSTSKPSSTVQASSTLKTSSTVKTSSTTSFKSSTIISSTTTKKTSTTTTKATPTPTPTPTNIPQSPGCASYDIWCNIWSNAGFASQKPTSIINNIVKQIQSSLARIQQSFSNLFGFSFKRREYKGAYDDLADDKIDKRESRKIYEEVNAKIVREEVQKRADSDSDTIEVSSTSFILDSGTTYSYLPDALNKQIALKLDPNATLQGSGMYKVDCSLMVDDNYLVFTFQSKDIEVPLTRLITQSGSTCSLGFVSSATPIFGDNFLRSCYTLFNLDAKTISIAQINYTDDEDIQVIS</sequence>
<dbReference type="PROSITE" id="PS51767">
    <property type="entry name" value="PEPTIDASE_A1"/>
    <property type="match status" value="2"/>
</dbReference>
<feature type="region of interest" description="Disordered" evidence="7">
    <location>
        <begin position="441"/>
        <end position="579"/>
    </location>
</feature>
<dbReference type="PANTHER" id="PTHR47966">
    <property type="entry name" value="BETA-SITE APP-CLEAVING ENZYME, ISOFORM A-RELATED"/>
    <property type="match status" value="1"/>
</dbReference>
<dbReference type="OrthoDB" id="771136at2759"/>
<dbReference type="Pfam" id="PF00026">
    <property type="entry name" value="Asp"/>
    <property type="match status" value="2"/>
</dbReference>
<dbReference type="GO" id="GO:0006508">
    <property type="term" value="P:proteolysis"/>
    <property type="evidence" value="ECO:0007669"/>
    <property type="project" value="UniProtKB-KW"/>
</dbReference>
<evidence type="ECO:0000256" key="5">
    <source>
        <dbReference type="PIRSR" id="PIRSR601461-2"/>
    </source>
</evidence>
<organism evidence="10 11">
    <name type="scientific">[Candida] railenensis</name>
    <dbReference type="NCBI Taxonomy" id="45579"/>
    <lineage>
        <taxon>Eukaryota</taxon>
        <taxon>Fungi</taxon>
        <taxon>Dikarya</taxon>
        <taxon>Ascomycota</taxon>
        <taxon>Saccharomycotina</taxon>
        <taxon>Pichiomycetes</taxon>
        <taxon>Debaryomycetaceae</taxon>
        <taxon>Kurtzmaniella</taxon>
    </lineage>
</organism>
<feature type="signal peptide" evidence="8">
    <location>
        <begin position="1"/>
        <end position="18"/>
    </location>
</feature>
<dbReference type="SUPFAM" id="SSF50630">
    <property type="entry name" value="Acid proteases"/>
    <property type="match status" value="2"/>
</dbReference>
<keyword evidence="11" id="KW-1185">Reference proteome</keyword>
<evidence type="ECO:0000256" key="7">
    <source>
        <dbReference type="SAM" id="MobiDB-lite"/>
    </source>
</evidence>
<dbReference type="InterPro" id="IPR033121">
    <property type="entry name" value="PEPTIDASE_A1"/>
</dbReference>
<evidence type="ECO:0000259" key="9">
    <source>
        <dbReference type="PROSITE" id="PS51767"/>
    </source>
</evidence>
<dbReference type="PRINTS" id="PR00792">
    <property type="entry name" value="PEPSIN"/>
</dbReference>
<feature type="region of interest" description="Disordered" evidence="7">
    <location>
        <begin position="298"/>
        <end position="335"/>
    </location>
</feature>
<dbReference type="InterPro" id="IPR001969">
    <property type="entry name" value="Aspartic_peptidase_AS"/>
</dbReference>
<evidence type="ECO:0000256" key="1">
    <source>
        <dbReference type="ARBA" id="ARBA00007447"/>
    </source>
</evidence>
<evidence type="ECO:0000313" key="10">
    <source>
        <dbReference type="EMBL" id="CAH2350197.1"/>
    </source>
</evidence>
<comment type="caution">
    <text evidence="10">The sequence shown here is derived from an EMBL/GenBank/DDBJ whole genome shotgun (WGS) entry which is preliminary data.</text>
</comment>
<accession>A0A9P0QKM9</accession>
<dbReference type="AlphaFoldDB" id="A0A9P0QKM9"/>
<keyword evidence="4 5" id="KW-1015">Disulfide bond</keyword>
<dbReference type="Proteomes" id="UP000837801">
    <property type="component" value="Unassembled WGS sequence"/>
</dbReference>
<feature type="domain" description="Peptidase A1" evidence="9">
    <location>
        <begin position="461"/>
        <end position="841"/>
    </location>
</feature>
<dbReference type="GO" id="GO:0004190">
    <property type="term" value="F:aspartic-type endopeptidase activity"/>
    <property type="evidence" value="ECO:0007669"/>
    <property type="project" value="UniProtKB-KW"/>
</dbReference>
<feature type="disulfide bond" evidence="5">
    <location>
        <begin position="774"/>
        <end position="807"/>
    </location>
</feature>
<keyword evidence="6" id="KW-0378">Hydrolase</keyword>
<evidence type="ECO:0000313" key="11">
    <source>
        <dbReference type="Proteomes" id="UP000837801"/>
    </source>
</evidence>
<feature type="compositionally biased region" description="Low complexity" evidence="7">
    <location>
        <begin position="602"/>
        <end position="614"/>
    </location>
</feature>
<dbReference type="Gene3D" id="2.40.70.10">
    <property type="entry name" value="Acid Proteases"/>
    <property type="match status" value="2"/>
</dbReference>
<name>A0A9P0QKM9_9ASCO</name>
<dbReference type="PANTHER" id="PTHR47966:SF65">
    <property type="entry name" value="ASPARTIC-TYPE ENDOPEPTIDASE"/>
    <property type="match status" value="1"/>
</dbReference>
<reference evidence="10" key="1">
    <citation type="submission" date="2022-03" db="EMBL/GenBank/DDBJ databases">
        <authorList>
            <person name="Legras J.-L."/>
            <person name="Devillers H."/>
            <person name="Grondin C."/>
        </authorList>
    </citation>
    <scope>NUCLEOTIDE SEQUENCE</scope>
    <source>
        <strain evidence="10">CLIB 1423</strain>
    </source>
</reference>